<keyword evidence="3 5" id="KW-1133">Transmembrane helix</keyword>
<comment type="subcellular location">
    <subcellularLocation>
        <location evidence="1">Membrane</location>
        <topology evidence="1">Multi-pass membrane protein</topology>
    </subcellularLocation>
</comment>
<accession>A0A168D274</accession>
<keyword evidence="7" id="KW-1185">Reference proteome</keyword>
<evidence type="ECO:0000256" key="2">
    <source>
        <dbReference type="ARBA" id="ARBA00022692"/>
    </source>
</evidence>
<dbReference type="EMBL" id="AZGZ01000002">
    <property type="protein sequence ID" value="KZZ97286.1"/>
    <property type="molecule type" value="Genomic_DNA"/>
</dbReference>
<reference evidence="6 7" key="1">
    <citation type="journal article" date="2016" name="Genome Biol. Evol.">
        <title>Divergent and convergent evolution of fungal pathogenicity.</title>
        <authorList>
            <person name="Shang Y."/>
            <person name="Xiao G."/>
            <person name="Zheng P."/>
            <person name="Cen K."/>
            <person name="Zhan S."/>
            <person name="Wang C."/>
        </authorList>
    </citation>
    <scope>NUCLEOTIDE SEQUENCE [LARGE SCALE GENOMIC DNA]</scope>
    <source>
        <strain evidence="6 7">ARSEF 7405</strain>
    </source>
</reference>
<name>A0A168D274_9EURO</name>
<evidence type="ECO:0000256" key="1">
    <source>
        <dbReference type="ARBA" id="ARBA00004141"/>
    </source>
</evidence>
<comment type="caution">
    <text evidence="6">The sequence shown here is derived from an EMBL/GenBank/DDBJ whole genome shotgun (WGS) entry which is preliminary data.</text>
</comment>
<evidence type="ECO:0000256" key="4">
    <source>
        <dbReference type="ARBA" id="ARBA00023136"/>
    </source>
</evidence>
<dbReference type="GO" id="GO:0016020">
    <property type="term" value="C:membrane"/>
    <property type="evidence" value="ECO:0007669"/>
    <property type="project" value="UniProtKB-SubCell"/>
</dbReference>
<feature type="transmembrane region" description="Helical" evidence="5">
    <location>
        <begin position="213"/>
        <end position="238"/>
    </location>
</feature>
<dbReference type="OrthoDB" id="5348404at2759"/>
<keyword evidence="4 5" id="KW-0472">Membrane</keyword>
<evidence type="ECO:0000256" key="5">
    <source>
        <dbReference type="SAM" id="Phobius"/>
    </source>
</evidence>
<dbReference type="VEuPathDB" id="FungiDB:AAP_00929"/>
<evidence type="ECO:0000313" key="7">
    <source>
        <dbReference type="Proteomes" id="UP000242877"/>
    </source>
</evidence>
<feature type="transmembrane region" description="Helical" evidence="5">
    <location>
        <begin position="176"/>
        <end position="201"/>
    </location>
</feature>
<dbReference type="Pfam" id="PF03619">
    <property type="entry name" value="Solute_trans_a"/>
    <property type="match status" value="1"/>
</dbReference>
<feature type="transmembrane region" description="Helical" evidence="5">
    <location>
        <begin position="258"/>
        <end position="280"/>
    </location>
</feature>
<proteinExistence type="predicted"/>
<protein>
    <recommendedName>
        <fullName evidence="8">DUF300-domain-containing protein</fullName>
    </recommendedName>
</protein>
<evidence type="ECO:0000256" key="3">
    <source>
        <dbReference type="ARBA" id="ARBA00022989"/>
    </source>
</evidence>
<keyword evidence="2 5" id="KW-0812">Transmembrane</keyword>
<sequence length="466" mass="52512">MPVCNSSLEELHIREIPILSNGWTFHKLALVISGAAAAFAVVVSLILMFNHAVHYSVPTQQRHLANWFSSPRTHSIIRILFMVPVYAVVSFLSLYYYRKSVYFTVLRDCYEAFAIASFFSLLCSYIADDLHDQKAYFREAEPTAWVWPIRRLKKCKILGGDRLWKTPRSALTQFNIIWIGIFQYCVVRVAMTIVTVITEAFRKFCTDSNHPAFAHIWVTIIQAIAVTIAMYCLIQFYVQLKDDLAQYRPLLKLISIKLVIFLSFWQTLVLSFLTAGGVIHPSPKFAEQDIKVGITALLITVEMALFSLLHLFAFSARPYNLKNVGSRANKYSGGFLGIFAWIDAFNPWDFIKAVARGARWLVVGIRRREQDPSYRRQHTPLRPDSAFSARDGLVPGEADDPVVPLAVSGSPPAGALGTPHGDLGPYGLDHWESGAEAHQMTETGRPSDYEYGGHAVQSYNQHYGVP</sequence>
<feature type="transmembrane region" description="Helical" evidence="5">
    <location>
        <begin position="76"/>
        <end position="97"/>
    </location>
</feature>
<dbReference type="SMART" id="SM01417">
    <property type="entry name" value="Solute_trans_a"/>
    <property type="match status" value="1"/>
</dbReference>
<organism evidence="6 7">
    <name type="scientific">Ascosphaera apis ARSEF 7405</name>
    <dbReference type="NCBI Taxonomy" id="392613"/>
    <lineage>
        <taxon>Eukaryota</taxon>
        <taxon>Fungi</taxon>
        <taxon>Dikarya</taxon>
        <taxon>Ascomycota</taxon>
        <taxon>Pezizomycotina</taxon>
        <taxon>Eurotiomycetes</taxon>
        <taxon>Eurotiomycetidae</taxon>
        <taxon>Onygenales</taxon>
        <taxon>Ascosphaeraceae</taxon>
        <taxon>Ascosphaera</taxon>
    </lineage>
</organism>
<dbReference type="InterPro" id="IPR005178">
    <property type="entry name" value="Ostalpha/TMEM184C"/>
</dbReference>
<dbReference type="PANTHER" id="PTHR23423">
    <property type="entry name" value="ORGANIC SOLUTE TRANSPORTER-RELATED"/>
    <property type="match status" value="1"/>
</dbReference>
<dbReference type="AlphaFoldDB" id="A0A168D274"/>
<dbReference type="Proteomes" id="UP000242877">
    <property type="component" value="Unassembled WGS sequence"/>
</dbReference>
<gene>
    <name evidence="6" type="ORF">AAP_00929</name>
</gene>
<feature type="transmembrane region" description="Helical" evidence="5">
    <location>
        <begin position="28"/>
        <end position="49"/>
    </location>
</feature>
<evidence type="ECO:0008006" key="8">
    <source>
        <dbReference type="Google" id="ProtNLM"/>
    </source>
</evidence>
<feature type="transmembrane region" description="Helical" evidence="5">
    <location>
        <begin position="292"/>
        <end position="313"/>
    </location>
</feature>
<evidence type="ECO:0000313" key="6">
    <source>
        <dbReference type="EMBL" id="KZZ97286.1"/>
    </source>
</evidence>